<dbReference type="InterPro" id="IPR018244">
    <property type="entry name" value="Allrgn_V5/Tpx1_CS"/>
</dbReference>
<evidence type="ECO:0000256" key="2">
    <source>
        <dbReference type="SAM" id="SignalP"/>
    </source>
</evidence>
<dbReference type="SMART" id="SM00198">
    <property type="entry name" value="SCP"/>
    <property type="match status" value="1"/>
</dbReference>
<dbReference type="InterPro" id="IPR014044">
    <property type="entry name" value="CAP_dom"/>
</dbReference>
<dbReference type="PROSITE" id="PS01010">
    <property type="entry name" value="CRISP_2"/>
    <property type="match status" value="1"/>
</dbReference>
<feature type="signal peptide" evidence="2">
    <location>
        <begin position="1"/>
        <end position="26"/>
    </location>
</feature>
<reference evidence="4" key="1">
    <citation type="submission" date="2021-01" db="EMBL/GenBank/DDBJ databases">
        <authorList>
            <person name="Zahm M."/>
            <person name="Roques C."/>
            <person name="Cabau C."/>
            <person name="Klopp C."/>
            <person name="Donnadieu C."/>
            <person name="Jouanno E."/>
            <person name="Lampietro C."/>
            <person name="Louis A."/>
            <person name="Herpin A."/>
            <person name="Echchiki A."/>
            <person name="Berthelot C."/>
            <person name="Parey E."/>
            <person name="Roest-Crollius H."/>
            <person name="Braasch I."/>
            <person name="Postlethwait J."/>
            <person name="Bobe J."/>
            <person name="Montfort J."/>
            <person name="Bouchez O."/>
            <person name="Begum T."/>
            <person name="Mejri S."/>
            <person name="Adams A."/>
            <person name="Chen W.-J."/>
            <person name="Guiguen Y."/>
        </authorList>
    </citation>
    <scope>NUCLEOTIDE SEQUENCE</scope>
    <source>
        <tissue evidence="4">Blood</tissue>
    </source>
</reference>
<feature type="compositionally biased region" description="Low complexity" evidence="1">
    <location>
        <begin position="216"/>
        <end position="229"/>
    </location>
</feature>
<feature type="compositionally biased region" description="Low complexity" evidence="1">
    <location>
        <begin position="237"/>
        <end position="257"/>
    </location>
</feature>
<feature type="domain" description="SCP" evidence="3">
    <location>
        <begin position="34"/>
        <end position="175"/>
    </location>
</feature>
<gene>
    <name evidence="4" type="ORF">AGOR_G00140820</name>
</gene>
<dbReference type="PROSITE" id="PS01009">
    <property type="entry name" value="CRISP_1"/>
    <property type="match status" value="1"/>
</dbReference>
<feature type="chain" id="PRO_5035755185" description="SCP domain-containing protein" evidence="2">
    <location>
        <begin position="27"/>
        <end position="295"/>
    </location>
</feature>
<dbReference type="SUPFAM" id="SSF55797">
    <property type="entry name" value="PR-1-like"/>
    <property type="match status" value="1"/>
</dbReference>
<dbReference type="InterPro" id="IPR001283">
    <property type="entry name" value="CRISP-related"/>
</dbReference>
<keyword evidence="5" id="KW-1185">Reference proteome</keyword>
<feature type="compositionally biased region" description="Basic and acidic residues" evidence="1">
    <location>
        <begin position="260"/>
        <end position="273"/>
    </location>
</feature>
<evidence type="ECO:0000256" key="1">
    <source>
        <dbReference type="SAM" id="MobiDB-lite"/>
    </source>
</evidence>
<dbReference type="AlphaFoldDB" id="A0A8T3DC38"/>
<feature type="region of interest" description="Disordered" evidence="1">
    <location>
        <begin position="199"/>
        <end position="275"/>
    </location>
</feature>
<evidence type="ECO:0000313" key="5">
    <source>
        <dbReference type="Proteomes" id="UP000829720"/>
    </source>
</evidence>
<protein>
    <recommendedName>
        <fullName evidence="3">SCP domain-containing protein</fullName>
    </recommendedName>
</protein>
<dbReference type="InterPro" id="IPR035940">
    <property type="entry name" value="CAP_sf"/>
</dbReference>
<accession>A0A8T3DC38</accession>
<name>A0A8T3DC38_9TELE</name>
<dbReference type="Gene3D" id="3.40.33.10">
    <property type="entry name" value="CAP"/>
    <property type="match status" value="1"/>
</dbReference>
<dbReference type="OrthoDB" id="337038at2759"/>
<dbReference type="EMBL" id="JAERUA010000012">
    <property type="protein sequence ID" value="KAI1893137.1"/>
    <property type="molecule type" value="Genomic_DNA"/>
</dbReference>
<dbReference type="Proteomes" id="UP000829720">
    <property type="component" value="Unassembled WGS sequence"/>
</dbReference>
<dbReference type="Pfam" id="PF00188">
    <property type="entry name" value="CAP"/>
    <property type="match status" value="1"/>
</dbReference>
<sequence>MHAPGLLWRVTLWATVLELWIGQWIAECAQLTAEDRDTIVALHNQFRAQVLPSATNMQRMRWDDDLADVAAKYVTKCIWDHNPDLVSMGENLHATNGPLNTTKAITEWYMENLDYNYHNNSCEEDKMCGHYTQVVWAETNSVGCSTHLCEEVEGLHFGNVNMLVCNYSPQGNFIGEKPYEEGEPCSKCPTDLQDCDMNMCVPEMPRSTPEGTTEGPQPAADTPTPTQAPSGSTTMETGGDVTSSPGDSSSPPSVPVTEDGGMKEKEKEKDQEARGVISACSPLLLAAALMLYITL</sequence>
<dbReference type="PANTHER" id="PTHR10334">
    <property type="entry name" value="CYSTEINE-RICH SECRETORY PROTEIN-RELATED"/>
    <property type="match status" value="1"/>
</dbReference>
<proteinExistence type="predicted"/>
<dbReference type="PRINTS" id="PR00837">
    <property type="entry name" value="V5TPXLIKE"/>
</dbReference>
<evidence type="ECO:0000313" key="4">
    <source>
        <dbReference type="EMBL" id="KAI1893137.1"/>
    </source>
</evidence>
<keyword evidence="2" id="KW-0732">Signal</keyword>
<comment type="caution">
    <text evidence="4">The sequence shown here is derived from an EMBL/GenBank/DDBJ whole genome shotgun (WGS) entry which is preliminary data.</text>
</comment>
<organism evidence="4 5">
    <name type="scientific">Albula goreensis</name>
    <dbReference type="NCBI Taxonomy" id="1534307"/>
    <lineage>
        <taxon>Eukaryota</taxon>
        <taxon>Metazoa</taxon>
        <taxon>Chordata</taxon>
        <taxon>Craniata</taxon>
        <taxon>Vertebrata</taxon>
        <taxon>Euteleostomi</taxon>
        <taxon>Actinopterygii</taxon>
        <taxon>Neopterygii</taxon>
        <taxon>Teleostei</taxon>
        <taxon>Albuliformes</taxon>
        <taxon>Albulidae</taxon>
        <taxon>Albula</taxon>
    </lineage>
</organism>
<evidence type="ECO:0000259" key="3">
    <source>
        <dbReference type="SMART" id="SM00198"/>
    </source>
</evidence>
<dbReference type="GO" id="GO:0005576">
    <property type="term" value="C:extracellular region"/>
    <property type="evidence" value="ECO:0007669"/>
    <property type="project" value="InterPro"/>
</dbReference>